<feature type="region of interest" description="Disordered" evidence="1">
    <location>
        <begin position="1"/>
        <end position="31"/>
    </location>
</feature>
<dbReference type="Proteomes" id="UP000187203">
    <property type="component" value="Unassembled WGS sequence"/>
</dbReference>
<dbReference type="EMBL" id="AWUE01015782">
    <property type="protein sequence ID" value="OMO95758.1"/>
    <property type="molecule type" value="Genomic_DNA"/>
</dbReference>
<evidence type="ECO:0000313" key="2">
    <source>
        <dbReference type="EMBL" id="OMO95758.1"/>
    </source>
</evidence>
<reference evidence="3" key="1">
    <citation type="submission" date="2013-09" db="EMBL/GenBank/DDBJ databases">
        <title>Corchorus olitorius genome sequencing.</title>
        <authorList>
            <person name="Alam M."/>
            <person name="Haque M.S."/>
            <person name="Islam M.S."/>
            <person name="Emdad E.M."/>
            <person name="Islam M.M."/>
            <person name="Ahmed B."/>
            <person name="Halim A."/>
            <person name="Hossen Q.M.M."/>
            <person name="Hossain M.Z."/>
            <person name="Ahmed R."/>
            <person name="Khan M.M."/>
            <person name="Islam R."/>
            <person name="Rashid M.M."/>
            <person name="Khan S.A."/>
            <person name="Rahman M.S."/>
            <person name="Alam M."/>
            <person name="Yahiya A.S."/>
            <person name="Khan M.S."/>
            <person name="Azam M.S."/>
            <person name="Haque T."/>
            <person name="Lashkar M.Z.H."/>
            <person name="Akhand A.I."/>
            <person name="Morshed G."/>
            <person name="Roy S."/>
            <person name="Uddin K.S."/>
            <person name="Rabeya T."/>
            <person name="Hossain A.S."/>
            <person name="Chowdhury A."/>
            <person name="Snigdha A.R."/>
            <person name="Mortoza M.S."/>
            <person name="Matin S.A."/>
            <person name="Hoque S.M.E."/>
            <person name="Islam M.K."/>
            <person name="Roy D.K."/>
            <person name="Haider R."/>
            <person name="Moosa M.M."/>
            <person name="Elias S.M."/>
            <person name="Hasan A.M."/>
            <person name="Jahan S."/>
            <person name="Shafiuddin M."/>
            <person name="Mahmood N."/>
            <person name="Shommy N.S."/>
        </authorList>
    </citation>
    <scope>NUCLEOTIDE SEQUENCE [LARGE SCALE GENOMIC DNA]</scope>
    <source>
        <strain evidence="3">cv. O-4</strain>
    </source>
</reference>
<evidence type="ECO:0000313" key="3">
    <source>
        <dbReference type="Proteomes" id="UP000187203"/>
    </source>
</evidence>
<accession>A0A1R3JLN0</accession>
<proteinExistence type="predicted"/>
<keyword evidence="3" id="KW-1185">Reference proteome</keyword>
<evidence type="ECO:0000256" key="1">
    <source>
        <dbReference type="SAM" id="MobiDB-lite"/>
    </source>
</evidence>
<organism evidence="2 3">
    <name type="scientific">Corchorus olitorius</name>
    <dbReference type="NCBI Taxonomy" id="93759"/>
    <lineage>
        <taxon>Eukaryota</taxon>
        <taxon>Viridiplantae</taxon>
        <taxon>Streptophyta</taxon>
        <taxon>Embryophyta</taxon>
        <taxon>Tracheophyta</taxon>
        <taxon>Spermatophyta</taxon>
        <taxon>Magnoliopsida</taxon>
        <taxon>eudicotyledons</taxon>
        <taxon>Gunneridae</taxon>
        <taxon>Pentapetalae</taxon>
        <taxon>rosids</taxon>
        <taxon>malvids</taxon>
        <taxon>Malvales</taxon>
        <taxon>Malvaceae</taxon>
        <taxon>Grewioideae</taxon>
        <taxon>Apeibeae</taxon>
        <taxon>Corchorus</taxon>
    </lineage>
</organism>
<dbReference type="AlphaFoldDB" id="A0A1R3JLN0"/>
<comment type="caution">
    <text evidence="2">The sequence shown here is derived from an EMBL/GenBank/DDBJ whole genome shotgun (WGS) entry which is preliminary data.</text>
</comment>
<gene>
    <name evidence="2" type="ORF">COLO4_15684</name>
</gene>
<name>A0A1R3JLN0_9ROSI</name>
<sequence length="155" mass="16844">MAQKRATSVDGAKHIDSCSKKKQKSHDSSNGLSSKLIELDVLVNAPPLQLGSELILDSLVNSTTCNPNGSSWGPPNSHPAPKHHALTMPILKNSILINQVEKRHEVVENPVVISNDMNSTPSDENDTNISTVEAVRLNLPTGWDGFSLIRKCNFL</sequence>
<protein>
    <submittedName>
        <fullName evidence="2">Uncharacterized protein</fullName>
    </submittedName>
</protein>